<dbReference type="OrthoDB" id="412814at2759"/>
<evidence type="ECO:0000256" key="5">
    <source>
        <dbReference type="ARBA" id="ARBA00022670"/>
    </source>
</evidence>
<accession>A0A0J1AXJ4</accession>
<dbReference type="InterPro" id="IPR008283">
    <property type="entry name" value="Peptidase_M17_N"/>
</dbReference>
<name>A0A0J1AXJ4_9TREE</name>
<dbReference type="HAMAP" id="MF_00181">
    <property type="entry name" value="Cytosol_peptidase_M17"/>
    <property type="match status" value="1"/>
</dbReference>
<dbReference type="InterPro" id="IPR011356">
    <property type="entry name" value="Leucine_aapep/pepB"/>
</dbReference>
<evidence type="ECO:0000256" key="3">
    <source>
        <dbReference type="ARBA" id="ARBA00009528"/>
    </source>
</evidence>
<dbReference type="InterPro" id="IPR043472">
    <property type="entry name" value="Macro_dom-like"/>
</dbReference>
<dbReference type="PANTHER" id="PTHR11963:SF23">
    <property type="entry name" value="CYTOSOL AMINOPEPTIDASE"/>
    <property type="match status" value="1"/>
</dbReference>
<dbReference type="Gene3D" id="3.40.630.10">
    <property type="entry name" value="Zn peptidases"/>
    <property type="match status" value="1"/>
</dbReference>
<evidence type="ECO:0000256" key="1">
    <source>
        <dbReference type="ARBA" id="ARBA00000135"/>
    </source>
</evidence>
<dbReference type="Gene3D" id="3.40.220.10">
    <property type="entry name" value="Leucine Aminopeptidase, subunit E, domain 1"/>
    <property type="match status" value="1"/>
</dbReference>
<dbReference type="AlphaFoldDB" id="A0A0J1AXJ4"/>
<keyword evidence="6" id="KW-0378">Hydrolase</keyword>
<dbReference type="GeneID" id="28984672"/>
<dbReference type="Proteomes" id="UP000053611">
    <property type="component" value="Unassembled WGS sequence"/>
</dbReference>
<protein>
    <submittedName>
        <fullName evidence="8">Leucyl aminopeptidase</fullName>
    </submittedName>
</protein>
<evidence type="ECO:0000313" key="9">
    <source>
        <dbReference type="Proteomes" id="UP000053611"/>
    </source>
</evidence>
<dbReference type="InterPro" id="IPR023042">
    <property type="entry name" value="Peptidase_M17_leu_NH2_pept"/>
</dbReference>
<dbReference type="GO" id="GO:0030145">
    <property type="term" value="F:manganese ion binding"/>
    <property type="evidence" value="ECO:0007669"/>
    <property type="project" value="InterPro"/>
</dbReference>
<dbReference type="CDD" id="cd00433">
    <property type="entry name" value="Peptidase_M17"/>
    <property type="match status" value="1"/>
</dbReference>
<dbReference type="SUPFAM" id="SSF53187">
    <property type="entry name" value="Zn-dependent exopeptidases"/>
    <property type="match status" value="1"/>
</dbReference>
<dbReference type="STRING" id="879819.A0A0J1AXJ4"/>
<evidence type="ECO:0000256" key="2">
    <source>
        <dbReference type="ARBA" id="ARBA00001585"/>
    </source>
</evidence>
<organism evidence="8 9">
    <name type="scientific">Cutaneotrichosporon oleaginosum</name>
    <dbReference type="NCBI Taxonomy" id="879819"/>
    <lineage>
        <taxon>Eukaryota</taxon>
        <taxon>Fungi</taxon>
        <taxon>Dikarya</taxon>
        <taxon>Basidiomycota</taxon>
        <taxon>Agaricomycotina</taxon>
        <taxon>Tremellomycetes</taxon>
        <taxon>Trichosporonales</taxon>
        <taxon>Trichosporonaceae</taxon>
        <taxon>Cutaneotrichosporon</taxon>
    </lineage>
</organism>
<dbReference type="PROSITE" id="PS00631">
    <property type="entry name" value="CYTOSOL_AP"/>
    <property type="match status" value="1"/>
</dbReference>
<dbReference type="PANTHER" id="PTHR11963">
    <property type="entry name" value="LEUCINE AMINOPEPTIDASE-RELATED"/>
    <property type="match status" value="1"/>
</dbReference>
<evidence type="ECO:0000256" key="4">
    <source>
        <dbReference type="ARBA" id="ARBA00022438"/>
    </source>
</evidence>
<comment type="catalytic activity">
    <reaction evidence="2">
        <text>Release of N-terminal proline from a peptide.</text>
        <dbReference type="EC" id="3.4.11.5"/>
    </reaction>
</comment>
<dbReference type="Pfam" id="PF02789">
    <property type="entry name" value="Peptidase_M17_N"/>
    <property type="match status" value="1"/>
</dbReference>
<proteinExistence type="inferred from homology"/>
<dbReference type="NCBIfam" id="NF002073">
    <property type="entry name" value="PRK00913.1-2"/>
    <property type="match status" value="1"/>
</dbReference>
<dbReference type="GO" id="GO:0070006">
    <property type="term" value="F:metalloaminopeptidase activity"/>
    <property type="evidence" value="ECO:0007669"/>
    <property type="project" value="InterPro"/>
</dbReference>
<sequence>MSAMSSTTIPPTKLSAVAPGTKLDSDALIVPVSTGDNGVQLGDAHGLKGDRASSLSAQLARLGFKGKAGSITSLPGVEGDPAPVLIFAGLGKPEKDGSIKSETLRRTVGAAIRAASGMELASVAIAVPDSAELLTAAAEGASLGAYAWNSYKSKDTSAPVAVIQLVSSASDAAETVRRAEIAARHAKGARNLVNTPPCDLYPETFAQRAIELASNLDGVTVEVWDEKRLAEENCGGLVGVGQGSSKPPRLVKVAYTPNGMTNPKHLSIVGKGVTFDSGGISLKPSAKMHEMKGDMGGAAATLHAVLAAAELQVPARVTGWLCLAENMPSGTALKNGDVIRQRTGTTVEIHNTDAEGRLVLADGLAVAQSKETGYGTEDADPDLLINVATLTGAQLVALGMRTAGLMGDDKAVKAVQAAAAVTGEQFWAMPFPDEMLEDLKSTTADLKNIGGIPMGGMLKAGVFLQQFAGDKGNWAHLDIAGPAANFGSPWGYTPTEGTGFAVRTLVKVAEQLAA</sequence>
<feature type="domain" description="Cytosol aminopeptidase" evidence="7">
    <location>
        <begin position="351"/>
        <end position="358"/>
    </location>
</feature>
<reference evidence="8 9" key="1">
    <citation type="submission" date="2015-03" db="EMBL/GenBank/DDBJ databases">
        <title>Genomics and transcriptomics of the oil-accumulating basidiomycete yeast T. oleaginosus allow insights into substrate utilization and the diverse evolutionary trajectories of mating systems in fungi.</title>
        <authorList>
            <consortium name="DOE Joint Genome Institute"/>
            <person name="Kourist R."/>
            <person name="Kracht O."/>
            <person name="Bracharz F."/>
            <person name="Lipzen A."/>
            <person name="Nolan M."/>
            <person name="Ohm R."/>
            <person name="Grigoriev I."/>
            <person name="Sun S."/>
            <person name="Heitman J."/>
            <person name="Bruck T."/>
            <person name="Nowrousian M."/>
        </authorList>
    </citation>
    <scope>NUCLEOTIDE SEQUENCE [LARGE SCALE GENOMIC DNA]</scope>
    <source>
        <strain evidence="8 9">IBC0246</strain>
    </source>
</reference>
<dbReference type="Pfam" id="PF00883">
    <property type="entry name" value="Peptidase_M17"/>
    <property type="match status" value="1"/>
</dbReference>
<keyword evidence="5" id="KW-0645">Protease</keyword>
<comment type="similarity">
    <text evidence="3">Belongs to the peptidase M17 family.</text>
</comment>
<evidence type="ECO:0000256" key="6">
    <source>
        <dbReference type="ARBA" id="ARBA00022801"/>
    </source>
</evidence>
<dbReference type="InterPro" id="IPR000819">
    <property type="entry name" value="Peptidase_M17_C"/>
</dbReference>
<evidence type="ECO:0000313" key="8">
    <source>
        <dbReference type="EMBL" id="KLT40034.1"/>
    </source>
</evidence>
<comment type="catalytic activity">
    <reaction evidence="1">
        <text>Release of an N-terminal amino acid, Xaa-|-Yaa-, in which Xaa is preferably Leu, but may be other amino acids including Pro although not Arg or Lys, and Yaa may be Pro. Amino acid amides and methyl esters are also readily hydrolyzed, but rates on arylamides are exceedingly low.</text>
        <dbReference type="EC" id="3.4.11.1"/>
    </reaction>
</comment>
<dbReference type="EMBL" id="KQ087243">
    <property type="protein sequence ID" value="KLT40034.1"/>
    <property type="molecule type" value="Genomic_DNA"/>
</dbReference>
<evidence type="ECO:0000259" key="7">
    <source>
        <dbReference type="PROSITE" id="PS00631"/>
    </source>
</evidence>
<dbReference type="GO" id="GO:0006508">
    <property type="term" value="P:proteolysis"/>
    <property type="evidence" value="ECO:0007669"/>
    <property type="project" value="UniProtKB-KW"/>
</dbReference>
<gene>
    <name evidence="8" type="ORF">CC85DRAFT_287913</name>
</gene>
<dbReference type="PRINTS" id="PR00481">
    <property type="entry name" value="LAMNOPPTDASE"/>
</dbReference>
<keyword evidence="4 8" id="KW-0031">Aminopeptidase</keyword>
<dbReference type="GO" id="GO:0005737">
    <property type="term" value="C:cytoplasm"/>
    <property type="evidence" value="ECO:0007669"/>
    <property type="project" value="InterPro"/>
</dbReference>
<dbReference type="SUPFAM" id="SSF52949">
    <property type="entry name" value="Macro domain-like"/>
    <property type="match status" value="1"/>
</dbReference>
<keyword evidence="9" id="KW-1185">Reference proteome</keyword>